<dbReference type="OrthoDB" id="10070927at2759"/>
<keyword evidence="2" id="KW-0539">Nucleus</keyword>
<dbReference type="EMBL" id="SRRM01000002">
    <property type="protein sequence ID" value="TKY90329.1"/>
    <property type="molecule type" value="Genomic_DNA"/>
</dbReference>
<organism evidence="6 7">
    <name type="scientific">Sporisorium graminicola</name>
    <dbReference type="NCBI Taxonomy" id="280036"/>
    <lineage>
        <taxon>Eukaryota</taxon>
        <taxon>Fungi</taxon>
        <taxon>Dikarya</taxon>
        <taxon>Basidiomycota</taxon>
        <taxon>Ustilaginomycotina</taxon>
        <taxon>Ustilaginomycetes</taxon>
        <taxon>Ustilaginales</taxon>
        <taxon>Ustilaginaceae</taxon>
        <taxon>Sporisorium</taxon>
    </lineage>
</organism>
<feature type="compositionally biased region" description="Basic residues" evidence="4">
    <location>
        <begin position="189"/>
        <end position="201"/>
    </location>
</feature>
<name>A0A4V6EUH3_9BASI</name>
<comment type="subcellular location">
    <subcellularLocation>
        <location evidence="1">Nucleus</location>
    </subcellularLocation>
</comment>
<feature type="region of interest" description="Disordered" evidence="4">
    <location>
        <begin position="118"/>
        <end position="293"/>
    </location>
</feature>
<evidence type="ECO:0000256" key="4">
    <source>
        <dbReference type="SAM" id="MobiDB-lite"/>
    </source>
</evidence>
<comment type="caution">
    <text evidence="6">The sequence shown here is derived from an EMBL/GenBank/DDBJ whole genome shotgun (WGS) entry which is preliminary data.</text>
</comment>
<feature type="compositionally biased region" description="Gly residues" evidence="4">
    <location>
        <begin position="132"/>
        <end position="144"/>
    </location>
</feature>
<protein>
    <recommendedName>
        <fullName evidence="5">INO80 complex subunit F domain-containing protein</fullName>
    </recommendedName>
</protein>
<evidence type="ECO:0000256" key="2">
    <source>
        <dbReference type="ARBA" id="ARBA00023242"/>
    </source>
</evidence>
<keyword evidence="3" id="KW-0175">Coiled coil</keyword>
<dbReference type="GeneID" id="40723222"/>
<gene>
    <name evidence="6" type="ORF">EX895_000327</name>
</gene>
<dbReference type="KEGG" id="sgra:EX895_000327"/>
<feature type="domain" description="INO80 complex subunit F" evidence="5">
    <location>
        <begin position="31"/>
        <end position="77"/>
    </location>
</feature>
<evidence type="ECO:0000313" key="6">
    <source>
        <dbReference type="EMBL" id="TKY90329.1"/>
    </source>
</evidence>
<dbReference type="Proteomes" id="UP000306050">
    <property type="component" value="Chromosome SGRAM_1"/>
</dbReference>
<dbReference type="AlphaFoldDB" id="A0A4V6EUH3"/>
<evidence type="ECO:0000256" key="1">
    <source>
        <dbReference type="ARBA" id="ARBA00004123"/>
    </source>
</evidence>
<dbReference type="InterPro" id="IPR056513">
    <property type="entry name" value="INO80F"/>
</dbReference>
<feature type="compositionally biased region" description="Low complexity" evidence="4">
    <location>
        <begin position="120"/>
        <end position="131"/>
    </location>
</feature>
<evidence type="ECO:0000313" key="7">
    <source>
        <dbReference type="Proteomes" id="UP000306050"/>
    </source>
</evidence>
<evidence type="ECO:0000256" key="3">
    <source>
        <dbReference type="SAM" id="Coils"/>
    </source>
</evidence>
<feature type="compositionally biased region" description="Low complexity" evidence="4">
    <location>
        <begin position="255"/>
        <end position="283"/>
    </location>
</feature>
<dbReference type="GO" id="GO:0005634">
    <property type="term" value="C:nucleus"/>
    <property type="evidence" value="ECO:0007669"/>
    <property type="project" value="UniProtKB-SubCell"/>
</dbReference>
<evidence type="ECO:0000259" key="5">
    <source>
        <dbReference type="Pfam" id="PF24245"/>
    </source>
</evidence>
<feature type="coiled-coil region" evidence="3">
    <location>
        <begin position="28"/>
        <end position="55"/>
    </location>
</feature>
<feature type="compositionally biased region" description="Pro residues" evidence="4">
    <location>
        <begin position="179"/>
        <end position="188"/>
    </location>
</feature>
<reference evidence="6 7" key="1">
    <citation type="submission" date="2019-05" db="EMBL/GenBank/DDBJ databases">
        <title>Sporisorium graminicola CBS 10092 draft sequencing and annotation.</title>
        <authorList>
            <person name="Solano-Gonzalez S."/>
            <person name="Caddick M.X."/>
            <person name="Darby A."/>
        </authorList>
    </citation>
    <scope>NUCLEOTIDE SEQUENCE [LARGE SCALE GENOMIC DNA]</scope>
    <source>
        <strain evidence="6 7">CBS 10092</strain>
    </source>
</reference>
<keyword evidence="7" id="KW-1185">Reference proteome</keyword>
<sequence length="293" mass="30531">MSAPTPATQPVKTKSKAYSSTVAIQGDAAKYRLKYKELKKKVREIEVENDKLHLKTLGIKRNIQRMRLERAILYERLEAESQATPGVAAYPPPPQHYELDARRDDIYAPLGGAAGGAAGAGSSSGLARGGASDYGGYGATGGGASSSAYRQPALSSASVAAASAVPSSRAPFGSTYDDYPPPPPPPARSHPHAAAHSHTHARPYASSSSYDSRHHSPQPPPPASSTGDRAERLRQYTESPSPEPASRRVDVHGVAASPLAARSADPAASAADAASLSSSASRSNMKVTLRRGA</sequence>
<dbReference type="Pfam" id="PF24245">
    <property type="entry name" value="INO80F"/>
    <property type="match status" value="1"/>
</dbReference>
<accession>A0A4V6EUH3</accession>
<feature type="compositionally biased region" description="Low complexity" evidence="4">
    <location>
        <begin position="145"/>
        <end position="168"/>
    </location>
</feature>
<proteinExistence type="predicted"/>
<dbReference type="RefSeq" id="XP_029742314.1">
    <property type="nucleotide sequence ID" value="XM_029880928.1"/>
</dbReference>